<dbReference type="InterPro" id="IPR001647">
    <property type="entry name" value="HTH_TetR"/>
</dbReference>
<evidence type="ECO:0000256" key="4">
    <source>
        <dbReference type="PROSITE-ProRule" id="PRU00335"/>
    </source>
</evidence>
<evidence type="ECO:0000256" key="3">
    <source>
        <dbReference type="ARBA" id="ARBA00023163"/>
    </source>
</evidence>
<sequence length="223" mass="25354">MHKRRPALHHSNGIWPAVDTRGRIDRICAFCQNVIMPRPMTDDDTAKRRATVLAAARWCFLNFGFMKTTFDDIAKRANLSRTLLYRAFRDKEAIFQAVFADWLVSRHPTAKQIAEGPGSPCERLMGVCRLMALDPWVETVGTPMGGEFLDVCARIDPENEALYRKLVHECIAAILEDDMSAEVFLLALDGLFADQPSPKVLEQRIQLLVSRFTLFSFKETVHE</sequence>
<keyword evidence="2 4" id="KW-0238">DNA-binding</keyword>
<proteinExistence type="predicted"/>
<keyword evidence="7" id="KW-1185">Reference proteome</keyword>
<comment type="caution">
    <text evidence="6">The sequence shown here is derived from an EMBL/GenBank/DDBJ whole genome shotgun (WGS) entry which is preliminary data.</text>
</comment>
<dbReference type="SUPFAM" id="SSF46689">
    <property type="entry name" value="Homeodomain-like"/>
    <property type="match status" value="1"/>
</dbReference>
<dbReference type="RefSeq" id="WP_200194212.1">
    <property type="nucleotide sequence ID" value="NZ_JAENHM010000044.1"/>
</dbReference>
<dbReference type="PANTHER" id="PTHR30055:SF234">
    <property type="entry name" value="HTH-TYPE TRANSCRIPTIONAL REGULATOR BETI"/>
    <property type="match status" value="1"/>
</dbReference>
<dbReference type="EMBL" id="JAENHM010000044">
    <property type="protein sequence ID" value="MBK1838650.1"/>
    <property type="molecule type" value="Genomic_DNA"/>
</dbReference>
<dbReference type="InterPro" id="IPR009057">
    <property type="entry name" value="Homeodomain-like_sf"/>
</dbReference>
<dbReference type="InterPro" id="IPR050109">
    <property type="entry name" value="HTH-type_TetR-like_transc_reg"/>
</dbReference>
<dbReference type="PROSITE" id="PS50977">
    <property type="entry name" value="HTH_TETR_2"/>
    <property type="match status" value="1"/>
</dbReference>
<feature type="DNA-binding region" description="H-T-H motif" evidence="4">
    <location>
        <begin position="69"/>
        <end position="88"/>
    </location>
</feature>
<dbReference type="Proteomes" id="UP000652760">
    <property type="component" value="Unassembled WGS sequence"/>
</dbReference>
<accession>A0ABS1F5D8</accession>
<gene>
    <name evidence="6" type="ORF">JHL17_14620</name>
</gene>
<dbReference type="Pfam" id="PF00440">
    <property type="entry name" value="TetR_N"/>
    <property type="match status" value="1"/>
</dbReference>
<organism evidence="6 7">
    <name type="scientific">Azospirillum endophyticum</name>
    <dbReference type="NCBI Taxonomy" id="2800326"/>
    <lineage>
        <taxon>Bacteria</taxon>
        <taxon>Pseudomonadati</taxon>
        <taxon>Pseudomonadota</taxon>
        <taxon>Alphaproteobacteria</taxon>
        <taxon>Rhodospirillales</taxon>
        <taxon>Azospirillaceae</taxon>
        <taxon>Azospirillum</taxon>
    </lineage>
</organism>
<keyword evidence="1" id="KW-0805">Transcription regulation</keyword>
<protein>
    <submittedName>
        <fullName evidence="6">TetR/AcrR family transcriptional regulator</fullName>
    </submittedName>
</protein>
<dbReference type="Gene3D" id="1.10.357.10">
    <property type="entry name" value="Tetracycline Repressor, domain 2"/>
    <property type="match status" value="1"/>
</dbReference>
<evidence type="ECO:0000259" key="5">
    <source>
        <dbReference type="PROSITE" id="PS50977"/>
    </source>
</evidence>
<evidence type="ECO:0000256" key="2">
    <source>
        <dbReference type="ARBA" id="ARBA00023125"/>
    </source>
</evidence>
<dbReference type="PANTHER" id="PTHR30055">
    <property type="entry name" value="HTH-TYPE TRANSCRIPTIONAL REGULATOR RUTR"/>
    <property type="match status" value="1"/>
</dbReference>
<feature type="domain" description="HTH tetR-type" evidence="5">
    <location>
        <begin position="46"/>
        <end position="106"/>
    </location>
</feature>
<evidence type="ECO:0000313" key="6">
    <source>
        <dbReference type="EMBL" id="MBK1838650.1"/>
    </source>
</evidence>
<reference evidence="7" key="1">
    <citation type="submission" date="2021-01" db="EMBL/GenBank/DDBJ databases">
        <title>Genome public.</title>
        <authorList>
            <person name="Liu C."/>
            <person name="Sun Q."/>
        </authorList>
    </citation>
    <scope>NUCLEOTIDE SEQUENCE [LARGE SCALE GENOMIC DNA]</scope>
    <source>
        <strain evidence="7">YIM B02556</strain>
    </source>
</reference>
<keyword evidence="3" id="KW-0804">Transcription</keyword>
<evidence type="ECO:0000313" key="7">
    <source>
        <dbReference type="Proteomes" id="UP000652760"/>
    </source>
</evidence>
<evidence type="ECO:0000256" key="1">
    <source>
        <dbReference type="ARBA" id="ARBA00023015"/>
    </source>
</evidence>
<dbReference type="PRINTS" id="PR00455">
    <property type="entry name" value="HTHTETR"/>
</dbReference>
<name>A0ABS1F5D8_9PROT</name>